<evidence type="ECO:0000259" key="1">
    <source>
        <dbReference type="Pfam" id="PF13556"/>
    </source>
</evidence>
<reference evidence="2 3" key="1">
    <citation type="submission" date="2016-06" db="EMBL/GenBank/DDBJ databases">
        <title>Four novel species of enterococci isolated from chicken manure.</title>
        <authorList>
            <person name="Van Tyne D."/>
        </authorList>
    </citation>
    <scope>NUCLEOTIDE SEQUENCE [LARGE SCALE GENOMIC DNA]</scope>
    <source>
        <strain evidence="2 3">CU12B</strain>
    </source>
</reference>
<feature type="domain" description="PucR C-terminal helix-turn-helix" evidence="1">
    <location>
        <begin position="291"/>
        <end position="335"/>
    </location>
</feature>
<gene>
    <name evidence="2" type="ORF">BAU17_05050</name>
</gene>
<dbReference type="InterPro" id="IPR025736">
    <property type="entry name" value="PucR_C-HTH_dom"/>
</dbReference>
<dbReference type="Pfam" id="PF13556">
    <property type="entry name" value="HTH_30"/>
    <property type="match status" value="1"/>
</dbReference>
<evidence type="ECO:0000313" key="2">
    <source>
        <dbReference type="EMBL" id="KAF1305147.1"/>
    </source>
</evidence>
<dbReference type="Gene3D" id="1.10.10.2840">
    <property type="entry name" value="PucR C-terminal helix-turn-helix domain"/>
    <property type="match status" value="1"/>
</dbReference>
<keyword evidence="3" id="KW-1185">Reference proteome</keyword>
<evidence type="ECO:0000313" key="3">
    <source>
        <dbReference type="Proteomes" id="UP000782705"/>
    </source>
</evidence>
<dbReference type="InterPro" id="IPR009057">
    <property type="entry name" value="Homeodomain-like_sf"/>
</dbReference>
<comment type="caution">
    <text evidence="2">The sequence shown here is derived from an EMBL/GenBank/DDBJ whole genome shotgun (WGS) entry which is preliminary data.</text>
</comment>
<protein>
    <recommendedName>
        <fullName evidence="1">PucR C-terminal helix-turn-helix domain-containing protein</fullName>
    </recommendedName>
</protein>
<dbReference type="InterPro" id="IPR042070">
    <property type="entry name" value="PucR_C-HTH_sf"/>
</dbReference>
<dbReference type="EMBL" id="MAEL01000023">
    <property type="protein sequence ID" value="KAF1305147.1"/>
    <property type="molecule type" value="Genomic_DNA"/>
</dbReference>
<dbReference type="RefSeq" id="WP_161901454.1">
    <property type="nucleotide sequence ID" value="NZ_MAEL01000023.1"/>
</dbReference>
<sequence>MILRQIFNEFIAVVKNYKGYKISLVNREGRVLFSSDTSLENAKIDWQLTSQFYEITVREEKFGYLLVHSDENESEIVGNLLAQSLKTRIAYELAEEFVRTNVSIDDQLVKELIKERDFDSNMIIELMKELKMRLDIPRIAILISSPVEFKQHELTKLKYRIEHKGTIQSLIDSKQLLIFKNLDSEMSTDQLKQMMNNFIIDLIDWGLNNCYYYVGSIQEKIQLYRVSYKNCQWVKQNIKAEKNVPIYFNDFSLKYLTMQLTTNMVFDSFYHYYLKKKEIDVDEMINIAESLYMNNYNVTQTAENLFLHKNTLIYKLKKYEDVFGIEIRKNFQDKVLFYLIANFYREEKRQKQVGVQL</sequence>
<proteinExistence type="predicted"/>
<accession>A0ABQ6Z1I8</accession>
<dbReference type="SUPFAM" id="SSF46689">
    <property type="entry name" value="Homeodomain-like"/>
    <property type="match status" value="1"/>
</dbReference>
<organism evidence="2 3">
    <name type="scientific">Candidatus Enterococcus willemsii</name>
    <dbReference type="NCBI Taxonomy" id="1857215"/>
    <lineage>
        <taxon>Bacteria</taxon>
        <taxon>Bacillati</taxon>
        <taxon>Bacillota</taxon>
        <taxon>Bacilli</taxon>
        <taxon>Lactobacillales</taxon>
        <taxon>Enterococcaceae</taxon>
        <taxon>Enterococcus</taxon>
    </lineage>
</organism>
<name>A0ABQ6Z1I8_9ENTE</name>
<dbReference type="Proteomes" id="UP000782705">
    <property type="component" value="Unassembled WGS sequence"/>
</dbReference>